<protein>
    <submittedName>
        <fullName evidence="2">Uncharacterized protein</fullName>
    </submittedName>
</protein>
<feature type="transmembrane region" description="Helical" evidence="1">
    <location>
        <begin position="278"/>
        <end position="299"/>
    </location>
</feature>
<keyword evidence="3" id="KW-1185">Reference proteome</keyword>
<keyword evidence="1" id="KW-0472">Membrane</keyword>
<feature type="transmembrane region" description="Helical" evidence="1">
    <location>
        <begin position="246"/>
        <end position="266"/>
    </location>
</feature>
<keyword evidence="1" id="KW-1133">Transmembrane helix</keyword>
<organism evidence="2 3">
    <name type="scientific">Mycena venus</name>
    <dbReference type="NCBI Taxonomy" id="2733690"/>
    <lineage>
        <taxon>Eukaryota</taxon>
        <taxon>Fungi</taxon>
        <taxon>Dikarya</taxon>
        <taxon>Basidiomycota</taxon>
        <taxon>Agaricomycotina</taxon>
        <taxon>Agaricomycetes</taxon>
        <taxon>Agaricomycetidae</taxon>
        <taxon>Agaricales</taxon>
        <taxon>Marasmiineae</taxon>
        <taxon>Mycenaceae</taxon>
        <taxon>Mycena</taxon>
    </lineage>
</organism>
<evidence type="ECO:0000313" key="3">
    <source>
        <dbReference type="Proteomes" id="UP000620124"/>
    </source>
</evidence>
<dbReference type="Proteomes" id="UP000620124">
    <property type="component" value="Unassembled WGS sequence"/>
</dbReference>
<feature type="transmembrane region" description="Helical" evidence="1">
    <location>
        <begin position="16"/>
        <end position="41"/>
    </location>
</feature>
<feature type="transmembrane region" description="Helical" evidence="1">
    <location>
        <begin position="344"/>
        <end position="362"/>
    </location>
</feature>
<accession>A0A8H7CP91</accession>
<gene>
    <name evidence="2" type="ORF">MVEN_01760700</name>
</gene>
<keyword evidence="1" id="KW-0812">Transmembrane</keyword>
<dbReference type="AlphaFoldDB" id="A0A8H7CP91"/>
<feature type="transmembrane region" description="Helical" evidence="1">
    <location>
        <begin position="306"/>
        <end position="324"/>
    </location>
</feature>
<evidence type="ECO:0000313" key="2">
    <source>
        <dbReference type="EMBL" id="KAF7343286.1"/>
    </source>
</evidence>
<evidence type="ECO:0000256" key="1">
    <source>
        <dbReference type="SAM" id="Phobius"/>
    </source>
</evidence>
<feature type="transmembrane region" description="Helical" evidence="1">
    <location>
        <begin position="173"/>
        <end position="194"/>
    </location>
</feature>
<proteinExistence type="predicted"/>
<comment type="caution">
    <text evidence="2">The sequence shown here is derived from an EMBL/GenBank/DDBJ whole genome shotgun (WGS) entry which is preliminary data.</text>
</comment>
<dbReference type="EMBL" id="JACAZI010000016">
    <property type="protein sequence ID" value="KAF7343286.1"/>
    <property type="molecule type" value="Genomic_DNA"/>
</dbReference>
<dbReference type="OrthoDB" id="3550824at2759"/>
<sequence length="393" mass="42619">MAAHRNGYFDCWKLEWWYGLGVILIVGGANGAVVVLCILGIKSHVQRNITIDRELLSRITADTPISGFYGPGSWWAWLITVGMTHVRTISAIRRTGKVPPGWNYDLLGVSAYVVDAAIDLILKSRVIAQLGATASESSILPALVCAERVVLVGSCSSFFSITMTLVFGDSWHIRTVGVAGFPVLLAIVASGFTWQAHQAIAQTAPIPWCNFHNNDTGGFPLFSMDSPVELGKLALDLSRFLLTQPFYWIGSAFLSCAPAAVVTYSLGEPAQRCSRRSVVQLLAILGTIALFPLLLLVFVGLAYLMIWPSLCLIIFWPVYIVSFFPQRGYLPPTAMSALDMDQAAALLTIVVVAAIRGCRPIFKAARSRFAPFTAASYELSPLLPVSADETSGN</sequence>
<feature type="transmembrane region" description="Helical" evidence="1">
    <location>
        <begin position="149"/>
        <end position="167"/>
    </location>
</feature>
<name>A0A8H7CP91_9AGAR</name>
<reference evidence="2" key="1">
    <citation type="submission" date="2020-05" db="EMBL/GenBank/DDBJ databases">
        <title>Mycena genomes resolve the evolution of fungal bioluminescence.</title>
        <authorList>
            <person name="Tsai I.J."/>
        </authorList>
    </citation>
    <scope>NUCLEOTIDE SEQUENCE</scope>
    <source>
        <strain evidence="2">CCC161011</strain>
    </source>
</reference>